<dbReference type="AlphaFoldDB" id="A0AAW0BTD5"/>
<gene>
    <name evidence="1" type="ORF">R3P38DRAFT_3266855</name>
</gene>
<evidence type="ECO:0000313" key="1">
    <source>
        <dbReference type="EMBL" id="KAK7030027.1"/>
    </source>
</evidence>
<keyword evidence="2" id="KW-1185">Reference proteome</keyword>
<sequence>MPGDSSATVTARPSSSSSTNALRKRGYYVLVQLERLSRSFRIERALRLRREQSQSRPGRVAVVAVASKVMTARRLRLIPRLVATSQIRCSTLAAYVLSTPMKFQFPTPANRSLTLTSRRSSPAFAVHIVRAKFQLRIHPQTPPLRPLTLGISPHPAPPSSPRSLRTTAACNDISTTPIPIIRHAQIPCLGNSSYHAARHAVPAASSTFGSTLFNLRRHPSLPKLVSSRLVCPQCRIRAISSTCTRNTAAPPHRVHIDTLKKDETTFPAFPATNAPLGRSIPTQSNPNPHRLCIRVQS</sequence>
<protein>
    <submittedName>
        <fullName evidence="1">Uncharacterized protein</fullName>
    </submittedName>
</protein>
<reference evidence="1 2" key="1">
    <citation type="journal article" date="2024" name="J Genomics">
        <title>Draft genome sequencing and assembly of Favolaschia claudopus CIRM-BRFM 2984 isolated from oak limbs.</title>
        <authorList>
            <person name="Navarro D."/>
            <person name="Drula E."/>
            <person name="Chaduli D."/>
            <person name="Cazenave R."/>
            <person name="Ahrendt S."/>
            <person name="Wang J."/>
            <person name="Lipzen A."/>
            <person name="Daum C."/>
            <person name="Barry K."/>
            <person name="Grigoriev I.V."/>
            <person name="Favel A."/>
            <person name="Rosso M.N."/>
            <person name="Martin F."/>
        </authorList>
    </citation>
    <scope>NUCLEOTIDE SEQUENCE [LARGE SCALE GENOMIC DNA]</scope>
    <source>
        <strain evidence="1 2">CIRM-BRFM 2984</strain>
    </source>
</reference>
<name>A0AAW0BTD5_9AGAR</name>
<evidence type="ECO:0000313" key="2">
    <source>
        <dbReference type="Proteomes" id="UP001362999"/>
    </source>
</evidence>
<accession>A0AAW0BTD5</accession>
<dbReference type="EMBL" id="JAWWNJ010000026">
    <property type="protein sequence ID" value="KAK7030027.1"/>
    <property type="molecule type" value="Genomic_DNA"/>
</dbReference>
<comment type="caution">
    <text evidence="1">The sequence shown here is derived from an EMBL/GenBank/DDBJ whole genome shotgun (WGS) entry which is preliminary data.</text>
</comment>
<organism evidence="1 2">
    <name type="scientific">Favolaschia claudopus</name>
    <dbReference type="NCBI Taxonomy" id="2862362"/>
    <lineage>
        <taxon>Eukaryota</taxon>
        <taxon>Fungi</taxon>
        <taxon>Dikarya</taxon>
        <taxon>Basidiomycota</taxon>
        <taxon>Agaricomycotina</taxon>
        <taxon>Agaricomycetes</taxon>
        <taxon>Agaricomycetidae</taxon>
        <taxon>Agaricales</taxon>
        <taxon>Marasmiineae</taxon>
        <taxon>Mycenaceae</taxon>
        <taxon>Favolaschia</taxon>
    </lineage>
</organism>
<proteinExistence type="predicted"/>
<dbReference type="Proteomes" id="UP001362999">
    <property type="component" value="Unassembled WGS sequence"/>
</dbReference>